<organism evidence="1 2">
    <name type="scientific">Porites evermanni</name>
    <dbReference type="NCBI Taxonomy" id="104178"/>
    <lineage>
        <taxon>Eukaryota</taxon>
        <taxon>Metazoa</taxon>
        <taxon>Cnidaria</taxon>
        <taxon>Anthozoa</taxon>
        <taxon>Hexacorallia</taxon>
        <taxon>Scleractinia</taxon>
        <taxon>Fungiina</taxon>
        <taxon>Poritidae</taxon>
        <taxon>Porites</taxon>
    </lineage>
</organism>
<evidence type="ECO:0000313" key="1">
    <source>
        <dbReference type="EMBL" id="CAH3018250.1"/>
    </source>
</evidence>
<accession>A0ABN8LQE5</accession>
<dbReference type="Proteomes" id="UP001159427">
    <property type="component" value="Unassembled WGS sequence"/>
</dbReference>
<protein>
    <submittedName>
        <fullName evidence="1">Uncharacterized protein</fullName>
    </submittedName>
</protein>
<proteinExistence type="predicted"/>
<dbReference type="EMBL" id="CALNXI010000082">
    <property type="protein sequence ID" value="CAH3018250.1"/>
    <property type="molecule type" value="Genomic_DNA"/>
</dbReference>
<comment type="caution">
    <text evidence="1">The sequence shown here is derived from an EMBL/GenBank/DDBJ whole genome shotgun (WGS) entry which is preliminary data.</text>
</comment>
<gene>
    <name evidence="1" type="ORF">PEVE_00042185</name>
</gene>
<dbReference type="PANTHER" id="PTHR47018">
    <property type="entry name" value="CXC DOMAIN-CONTAINING PROTEIN-RELATED"/>
    <property type="match status" value="1"/>
</dbReference>
<name>A0ABN8LQE5_9CNID</name>
<keyword evidence="2" id="KW-1185">Reference proteome</keyword>
<evidence type="ECO:0000313" key="2">
    <source>
        <dbReference type="Proteomes" id="UP001159427"/>
    </source>
</evidence>
<sequence length="230" mass="25944">MATIIKEKLSELDYESDAQTLAKATRIMRQEIFIEDGFHFNRVFPSNCQSASVPSCLKAVVSVILSGPNIFHQNTTESQASLTISQLIVFNSNKTSSSPLKGRHSLDREPPLPMYIGLCIHANVRMDSMRFTCTLCLLGISVSYDRVENLINGLASTECNRFKQDGVACPLNLNHGLLKQLKPWCPGRYRPQPFFNYSTGFVPWHRNKSFSNPKRHCHPSLVLYESYIGT</sequence>
<reference evidence="1 2" key="1">
    <citation type="submission" date="2022-05" db="EMBL/GenBank/DDBJ databases">
        <authorList>
            <consortium name="Genoscope - CEA"/>
            <person name="William W."/>
        </authorList>
    </citation>
    <scope>NUCLEOTIDE SEQUENCE [LARGE SCALE GENOMIC DNA]</scope>
</reference>